<proteinExistence type="predicted"/>
<accession>A0A5N7CJJ1</accession>
<reference evidence="2" key="1">
    <citation type="submission" date="2019-04" db="EMBL/GenBank/DDBJ databases">
        <title>Friends and foes A comparative genomics studyof 23 Aspergillus species from section Flavi.</title>
        <authorList>
            <consortium name="DOE Joint Genome Institute"/>
            <person name="Kjaerbolling I."/>
            <person name="Vesth T."/>
            <person name="Frisvad J.C."/>
            <person name="Nybo J.L."/>
            <person name="Theobald S."/>
            <person name="Kildgaard S."/>
            <person name="Isbrandt T."/>
            <person name="Kuo A."/>
            <person name="Sato A."/>
            <person name="Lyhne E.K."/>
            <person name="Kogle M.E."/>
            <person name="Wiebenga A."/>
            <person name="Kun R.S."/>
            <person name="Lubbers R.J."/>
            <person name="Makela M.R."/>
            <person name="Barry K."/>
            <person name="Chovatia M."/>
            <person name="Clum A."/>
            <person name="Daum C."/>
            <person name="Haridas S."/>
            <person name="He G."/>
            <person name="LaButti K."/>
            <person name="Lipzen A."/>
            <person name="Mondo S."/>
            <person name="Riley R."/>
            <person name="Salamov A."/>
            <person name="Simmons B.A."/>
            <person name="Magnuson J.K."/>
            <person name="Henrissat B."/>
            <person name="Mortensen U.H."/>
            <person name="Larsen T.O."/>
            <person name="Devries R.P."/>
            <person name="Grigoriev I.V."/>
            <person name="Machida M."/>
            <person name="Baker S.E."/>
            <person name="Andersen M.R."/>
        </authorList>
    </citation>
    <scope>NUCLEOTIDE SEQUENCE [LARGE SCALE GENOMIC DNA]</scope>
    <source>
        <strain evidence="2">IBT 14317</strain>
    </source>
</reference>
<keyword evidence="1" id="KW-0472">Membrane</keyword>
<feature type="transmembrane region" description="Helical" evidence="1">
    <location>
        <begin position="122"/>
        <end position="139"/>
    </location>
</feature>
<dbReference type="EMBL" id="ML735226">
    <property type="protein sequence ID" value="KAE8394039.1"/>
    <property type="molecule type" value="Genomic_DNA"/>
</dbReference>
<feature type="transmembrane region" description="Helical" evidence="1">
    <location>
        <begin position="30"/>
        <end position="47"/>
    </location>
</feature>
<protein>
    <submittedName>
        <fullName evidence="2">Uncharacterized protein</fullName>
    </submittedName>
</protein>
<name>A0A5N7CJJ1_PETAA</name>
<keyword evidence="1" id="KW-0812">Transmembrane</keyword>
<keyword evidence="1" id="KW-1133">Transmembrane helix</keyword>
<dbReference type="AlphaFoldDB" id="A0A5N7CJJ1"/>
<evidence type="ECO:0000256" key="1">
    <source>
        <dbReference type="SAM" id="Phobius"/>
    </source>
</evidence>
<sequence>MPLIIPWRRFLVLYTTTMHAIPVPLRARGVFLFLPFLCFILPPFPLLPHPSKHTLHSLPPELARTLLSPIEDTTRSPCIQPNQSSPPQSIKLLQQVVFLVVEVLTTRASSDIPLCYLHSTRVHYLSFSFFFLILGLIQVRRSA</sequence>
<evidence type="ECO:0000313" key="2">
    <source>
        <dbReference type="EMBL" id="KAE8394039.1"/>
    </source>
</evidence>
<dbReference type="Proteomes" id="UP000326877">
    <property type="component" value="Unassembled WGS sequence"/>
</dbReference>
<gene>
    <name evidence="2" type="ORF">BDV23DRAFT_23907</name>
</gene>
<organism evidence="2">
    <name type="scientific">Petromyces alliaceus</name>
    <name type="common">Aspergillus alliaceus</name>
    <dbReference type="NCBI Taxonomy" id="209559"/>
    <lineage>
        <taxon>Eukaryota</taxon>
        <taxon>Fungi</taxon>
        <taxon>Dikarya</taxon>
        <taxon>Ascomycota</taxon>
        <taxon>Pezizomycotina</taxon>
        <taxon>Eurotiomycetes</taxon>
        <taxon>Eurotiomycetidae</taxon>
        <taxon>Eurotiales</taxon>
        <taxon>Aspergillaceae</taxon>
        <taxon>Aspergillus</taxon>
        <taxon>Aspergillus subgen. Circumdati</taxon>
    </lineage>
</organism>